<dbReference type="Pfam" id="PF00096">
    <property type="entry name" value="zf-C2H2"/>
    <property type="match status" value="2"/>
</dbReference>
<feature type="region of interest" description="Disordered" evidence="2">
    <location>
        <begin position="641"/>
        <end position="670"/>
    </location>
</feature>
<dbReference type="Gene3D" id="3.30.160.60">
    <property type="entry name" value="Classic Zinc Finger"/>
    <property type="match status" value="4"/>
</dbReference>
<organism evidence="4 5">
    <name type="scientific">Paralvinella palmiformis</name>
    <dbReference type="NCBI Taxonomy" id="53620"/>
    <lineage>
        <taxon>Eukaryota</taxon>
        <taxon>Metazoa</taxon>
        <taxon>Spiralia</taxon>
        <taxon>Lophotrochozoa</taxon>
        <taxon>Annelida</taxon>
        <taxon>Polychaeta</taxon>
        <taxon>Sedentaria</taxon>
        <taxon>Canalipalpata</taxon>
        <taxon>Terebellida</taxon>
        <taxon>Terebelliformia</taxon>
        <taxon>Alvinellidae</taxon>
        <taxon>Paralvinella</taxon>
    </lineage>
</organism>
<evidence type="ECO:0000256" key="2">
    <source>
        <dbReference type="SAM" id="MobiDB-lite"/>
    </source>
</evidence>
<feature type="compositionally biased region" description="Low complexity" evidence="2">
    <location>
        <begin position="1367"/>
        <end position="1379"/>
    </location>
</feature>
<evidence type="ECO:0000313" key="4">
    <source>
        <dbReference type="EMBL" id="KAK2159672.1"/>
    </source>
</evidence>
<feature type="compositionally biased region" description="Basic and acidic residues" evidence="2">
    <location>
        <begin position="162"/>
        <end position="171"/>
    </location>
</feature>
<evidence type="ECO:0000313" key="5">
    <source>
        <dbReference type="Proteomes" id="UP001208570"/>
    </source>
</evidence>
<dbReference type="PROSITE" id="PS50157">
    <property type="entry name" value="ZINC_FINGER_C2H2_2"/>
    <property type="match status" value="8"/>
</dbReference>
<feature type="region of interest" description="Disordered" evidence="2">
    <location>
        <begin position="1366"/>
        <end position="1414"/>
    </location>
</feature>
<dbReference type="PANTHER" id="PTHR47222">
    <property type="entry name" value="ZINC FINGER PROTEIN 532-RELATED"/>
    <property type="match status" value="1"/>
</dbReference>
<dbReference type="PANTHER" id="PTHR47222:SF5">
    <property type="entry name" value="LOW QUALITY PROTEIN: ZINC FINGER PROTEIN 532-LIKE"/>
    <property type="match status" value="1"/>
</dbReference>
<feature type="region of interest" description="Disordered" evidence="2">
    <location>
        <begin position="1482"/>
        <end position="1502"/>
    </location>
</feature>
<dbReference type="PROSITE" id="PS00028">
    <property type="entry name" value="ZINC_FINGER_C2H2_1"/>
    <property type="match status" value="11"/>
</dbReference>
<accession>A0AAD9JUR5</accession>
<feature type="region of interest" description="Disordered" evidence="2">
    <location>
        <begin position="40"/>
        <end position="60"/>
    </location>
</feature>
<feature type="region of interest" description="Disordered" evidence="2">
    <location>
        <begin position="342"/>
        <end position="378"/>
    </location>
</feature>
<dbReference type="SMART" id="SM00355">
    <property type="entry name" value="ZnF_C2H2"/>
    <property type="match status" value="17"/>
</dbReference>
<dbReference type="InterPro" id="IPR045914">
    <property type="entry name" value="Zn532-like"/>
</dbReference>
<keyword evidence="1" id="KW-0863">Zinc-finger</keyword>
<dbReference type="Proteomes" id="UP001208570">
    <property type="component" value="Unassembled WGS sequence"/>
</dbReference>
<name>A0AAD9JUR5_9ANNE</name>
<evidence type="ECO:0000259" key="3">
    <source>
        <dbReference type="PROSITE" id="PS50157"/>
    </source>
</evidence>
<feature type="compositionally biased region" description="Basic and acidic residues" evidence="2">
    <location>
        <begin position="1024"/>
        <end position="1034"/>
    </location>
</feature>
<dbReference type="InterPro" id="IPR036236">
    <property type="entry name" value="Znf_C2H2_sf"/>
</dbReference>
<protein>
    <recommendedName>
        <fullName evidence="3">C2H2-type domain-containing protein</fullName>
    </recommendedName>
</protein>
<comment type="caution">
    <text evidence="4">The sequence shown here is derived from an EMBL/GenBank/DDBJ whole genome shotgun (WGS) entry which is preliminary data.</text>
</comment>
<sequence length="1820" mass="200754">MELSSDCRKQGTGVLPSGSEEETLRVEKTLGNMLMTTCNSAEQERHNTHGNVSEDRTDEEDLNCDNKIVGHDAKDECDVDVAEKTVSSECVTEVPSSDQVNAKLHDVAGVCVSKKTAVDLAPSQLLDGTIVNCGENVQNVQQCGESSDVRGVNEHPYSVSHKVDVKTENAKHRSTSPEMANESTSSHRELPSDVDTPKHGESGFGRCEEAARTSSSNPTLKECSHNTELLSALLKPEPTLAKSDSLKTVVNTMVEVGMWMPLNETSSILPVNAKQNHASNGEEGSLVKDSSIQNGLKESSNLASDAKDCGGDLTSPCTFDSTPSVCSSLVATGTSRARIESFLKSPSSNDTDEVSEGKSKNASVDEKGGKTSVDSSQLLGGWSNTSTVLNDAFEPHITLESSVRLSASEQAGTTMAVSHPAVTSTGLSSVDAIFTTIIREKDRSSPIVVWKAETDVDQAGATGKLKNGLSVQSDTNHGVKKKIGNKKAFVNKDDCQVLAAHVETEAHENTIVRDSEKTITPVTSAAAESKSAETLPRVASDPCCYTADPEVDQCTGDSAVTPVMIIPVDPDSCDAECANVSEDSVTLTTTSAASLPQICQVFGGITGSKLRQLHTQGSITASSRKSRQQHSLLKSILRKANKSCANEESQNENGAKGQEEGGSDVTMPESGEEQSLVYIKEEKQDTGYEETPSRMDPDEQLVKYVTYKKIQPHPGTECSKASAQSSAAIQPAHTRDIHKGKKTAQTVSTKASAKNVVSQQATMTSLLQNPATGAATTVLLPKGILPNVGGVVGKVTRNGTGNIQIAVPIIMSKTDGQMTGQPPLLFTFATLPKLSTADSTSIVSVATGARPSVASTTGPKSVESGKSKTTSPKYVAGSHLETDYGRYLRNVVKFKSNIKELKDTDVKYTCPMPAASLFLSHKMNRMFVCRGCDSTFHKQSSLSEHQLRRTLSLRYSCHSDCHVLFYNVCQLILHTRTHPPLNPDWQKKVEVSGLPEDLLYKSDGDIYSNIKRAIYKAAGMENKLEDNEGPEEKVACSSDQASEQPQEKKQSQREQRHKSVSTSQVDHAYGRTEKKQSRKSASQSNAIRGALCTDQRVNTLADKKPVICTECGLMFKTRADLMMHMISYGSSESLCLCKTCPVILRSKCAQSAHARIHKNSVPYVCPECGQVIHGSHNVFWKHLHVKCAHHIRQVLFQCKFCQREFRDLKRLVLHTTNQHSTKFHKCQLCPMAFKIANGVAEHAKANHSGKVSQKIIYKCPFCVAVYRDDTYGTHIEEHLAKAPPKVVYKCNACNKSYEKRSLCISHMTQAHKFYFNHNEMCHICGMDFRLVSSLLQHQCAEHPNIADLDDALTRCLKRSGIISSDESASLASPARAASPSDDEKQQPSDRPLTVLDIKEEPTDDDEEGEEGLRDRKDRFHCERCQMTMPDAQLYKQHMAKHKFMQKKRILGQGSDGKVGGLKRSGDQSKDLVLKIKIPKLASSSANDGRGRENETKTFTKQVPGAPDPEPLYYCTECNRAFYLEEGLASHLKKEHNQDRQFPCHLCGKTYHDQSALRLHVKKLHEGWSKDKPYVCWICQEKDIRRNFPKRVHLIKHISKEHKIARNLIDYSKMPDFINDSSKMDGSPNRMSPSGIDGEQDTLSDRQSEVDIPPVKRLKLEGETCFSCAKCSFVTEDRSTFVSHIKRHQPSKLSDAKLCLECGLSFTVTQSLKRHLLLVHQIRNFDKYMQESGIDLVSQPEEEEVILPKRMANPQPDKICKPRGFNDVVKQYVYKRNQKQNENDLECKVCYKSYDDELELRAHMRTHGMAYIRSSRRLDDV</sequence>
<evidence type="ECO:0000256" key="1">
    <source>
        <dbReference type="PROSITE-ProRule" id="PRU00042"/>
    </source>
</evidence>
<feature type="region of interest" description="Disordered" evidence="2">
    <location>
        <begin position="1619"/>
        <end position="1647"/>
    </location>
</feature>
<feature type="domain" description="C2H2-type" evidence="3">
    <location>
        <begin position="1541"/>
        <end position="1569"/>
    </location>
</feature>
<feature type="domain" description="C2H2-type" evidence="3">
    <location>
        <begin position="1696"/>
        <end position="1719"/>
    </location>
</feature>
<feature type="domain" description="C2H2-type" evidence="3">
    <location>
        <begin position="1196"/>
        <end position="1224"/>
    </location>
</feature>
<feature type="domain" description="C2H2-type" evidence="3">
    <location>
        <begin position="1512"/>
        <end position="1540"/>
    </location>
</feature>
<keyword evidence="5" id="KW-1185">Reference proteome</keyword>
<feature type="compositionally biased region" description="Basic and acidic residues" evidence="2">
    <location>
        <begin position="355"/>
        <end position="369"/>
    </location>
</feature>
<feature type="compositionally biased region" description="Polar residues" evidence="2">
    <location>
        <begin position="643"/>
        <end position="653"/>
    </location>
</feature>
<feature type="compositionally biased region" description="Basic and acidic residues" evidence="2">
    <location>
        <begin position="42"/>
        <end position="55"/>
    </location>
</feature>
<feature type="domain" description="C2H2-type" evidence="3">
    <location>
        <begin position="955"/>
        <end position="983"/>
    </location>
</feature>
<dbReference type="EMBL" id="JAODUP010000148">
    <property type="protein sequence ID" value="KAK2159672.1"/>
    <property type="molecule type" value="Genomic_DNA"/>
</dbReference>
<dbReference type="InterPro" id="IPR013087">
    <property type="entry name" value="Znf_C2H2_type"/>
</dbReference>
<feature type="region of interest" description="Disordered" evidence="2">
    <location>
        <begin position="1024"/>
        <end position="1082"/>
    </location>
</feature>
<reference evidence="4" key="1">
    <citation type="journal article" date="2023" name="Mol. Biol. Evol.">
        <title>Third-Generation Sequencing Reveals the Adaptive Role of the Epigenome in Three Deep-Sea Polychaetes.</title>
        <authorList>
            <person name="Perez M."/>
            <person name="Aroh O."/>
            <person name="Sun Y."/>
            <person name="Lan Y."/>
            <person name="Juniper S.K."/>
            <person name="Young C.R."/>
            <person name="Angers B."/>
            <person name="Qian P.Y."/>
        </authorList>
    </citation>
    <scope>NUCLEOTIDE SEQUENCE</scope>
    <source>
        <strain evidence="4">P08H-3</strain>
    </source>
</reference>
<feature type="domain" description="C2H2-type" evidence="3">
    <location>
        <begin position="1784"/>
        <end position="1806"/>
    </location>
</feature>
<feature type="domain" description="C2H2-type" evidence="3">
    <location>
        <begin position="1224"/>
        <end position="1252"/>
    </location>
</feature>
<keyword evidence="1" id="KW-0479">Metal-binding</keyword>
<gene>
    <name evidence="4" type="ORF">LSH36_148g02082</name>
</gene>
<feature type="compositionally biased region" description="Basic and acidic residues" evidence="2">
    <location>
        <begin position="1045"/>
        <end position="1054"/>
    </location>
</feature>
<feature type="region of interest" description="Disordered" evidence="2">
    <location>
        <begin position="162"/>
        <end position="205"/>
    </location>
</feature>
<feature type="compositionally biased region" description="Basic and acidic residues" evidence="2">
    <location>
        <begin position="1488"/>
        <end position="1497"/>
    </location>
</feature>
<proteinExistence type="predicted"/>
<keyword evidence="1" id="KW-0862">Zinc</keyword>
<feature type="region of interest" description="Disordered" evidence="2">
    <location>
        <begin position="849"/>
        <end position="873"/>
    </location>
</feature>
<feature type="region of interest" description="Disordered" evidence="2">
    <location>
        <begin position="1"/>
        <end position="22"/>
    </location>
</feature>
<feature type="domain" description="C2H2-type" evidence="3">
    <location>
        <begin position="1288"/>
        <end position="1311"/>
    </location>
</feature>
<dbReference type="GO" id="GO:0008270">
    <property type="term" value="F:zinc ion binding"/>
    <property type="evidence" value="ECO:0007669"/>
    <property type="project" value="UniProtKB-KW"/>
</dbReference>
<dbReference type="SUPFAM" id="SSF57667">
    <property type="entry name" value="beta-beta-alpha zinc fingers"/>
    <property type="match status" value="5"/>
</dbReference>
<feature type="compositionally biased region" description="Basic and acidic residues" evidence="2">
    <location>
        <begin position="185"/>
        <end position="205"/>
    </location>
</feature>